<name>A0A120K2W7_9SACH</name>
<protein>
    <submittedName>
        <fullName evidence="6">HHR079Cp</fullName>
    </submittedName>
</protein>
<evidence type="ECO:0000259" key="5">
    <source>
        <dbReference type="Pfam" id="PF00462"/>
    </source>
</evidence>
<dbReference type="GO" id="GO:0034599">
    <property type="term" value="P:cellular response to oxidative stress"/>
    <property type="evidence" value="ECO:0007669"/>
    <property type="project" value="TreeGrafter"/>
</dbReference>
<feature type="compositionally biased region" description="Low complexity" evidence="4">
    <location>
        <begin position="89"/>
        <end position="101"/>
    </location>
</feature>
<evidence type="ECO:0000256" key="4">
    <source>
        <dbReference type="SAM" id="MobiDB-lite"/>
    </source>
</evidence>
<evidence type="ECO:0000313" key="6">
    <source>
        <dbReference type="EMBL" id="AMD22848.1"/>
    </source>
</evidence>
<feature type="domain" description="Glutaredoxin" evidence="5">
    <location>
        <begin position="132"/>
        <end position="195"/>
    </location>
</feature>
<dbReference type="InterPro" id="IPR036249">
    <property type="entry name" value="Thioredoxin-like_sf"/>
</dbReference>
<comment type="similarity">
    <text evidence="1">Belongs to the glutaredoxin family. Monothiol subfamily.</text>
</comment>
<dbReference type="FunFam" id="3.40.30.10:FF:000093">
    <property type="entry name" value="Glutaredoxin 2"/>
    <property type="match status" value="1"/>
</dbReference>
<dbReference type="PANTHER" id="PTHR45694">
    <property type="entry name" value="GLUTAREDOXIN 2"/>
    <property type="match status" value="1"/>
</dbReference>
<dbReference type="GO" id="GO:0005801">
    <property type="term" value="C:cis-Golgi network"/>
    <property type="evidence" value="ECO:0007669"/>
    <property type="project" value="UniProtKB-ARBA"/>
</dbReference>
<reference evidence="6 7" key="1">
    <citation type="submission" date="2016-01" db="EMBL/GenBank/DDBJ databases">
        <title>Genome sequence of the yeast Holleya sinecauda.</title>
        <authorList>
            <person name="Dietrich F.S."/>
        </authorList>
    </citation>
    <scope>NUCLEOTIDE SEQUENCE [LARGE SCALE GENOMIC DNA]</scope>
    <source>
        <strain evidence="6 7">ATCC 58844</strain>
    </source>
</reference>
<dbReference type="PANTHER" id="PTHR45694:SF5">
    <property type="entry name" value="GLUTAREDOXIN 2"/>
    <property type="match status" value="1"/>
</dbReference>
<gene>
    <name evidence="6" type="ORF">AW171_hschr84907</name>
</gene>
<dbReference type="PRINTS" id="PR00160">
    <property type="entry name" value="GLUTAREDOXIN"/>
</dbReference>
<evidence type="ECO:0000256" key="2">
    <source>
        <dbReference type="ARBA" id="ARBA00022714"/>
    </source>
</evidence>
<dbReference type="Gene3D" id="3.40.30.10">
    <property type="entry name" value="Glutaredoxin"/>
    <property type="match status" value="1"/>
</dbReference>
<dbReference type="Pfam" id="PF00462">
    <property type="entry name" value="Glutaredoxin"/>
    <property type="match status" value="1"/>
</dbReference>
<sequence>MSSSSSSSSPTRYKSLTMFQIKRRYSMLSPVKLRLLLAATFSLLAFISLISTFNTTPYDLPSPLKERTRPRPPQVEGFETSEATNDLESTASIVVSPSSNSSDDRKDEKDQNLQTQFDPVAEYEKFMKRSPVVVYSKSYCKFSLRLKTLLHEKYSFTPHYIVVELDKLENGAALQSYIAQQTGRRTVPNLIVNGVSLGGSDEIVALHEEGKLLDRLQESSDSKFEVRLLTT</sequence>
<feature type="region of interest" description="Disordered" evidence="4">
    <location>
        <begin position="60"/>
        <end position="114"/>
    </location>
</feature>
<keyword evidence="2" id="KW-0001">2Fe-2S</keyword>
<proteinExistence type="inferred from homology"/>
<dbReference type="GO" id="GO:0004362">
    <property type="term" value="F:glutathione-disulfide reductase (NADPH) activity"/>
    <property type="evidence" value="ECO:0007669"/>
    <property type="project" value="UniProtKB-ARBA"/>
</dbReference>
<dbReference type="InterPro" id="IPR002109">
    <property type="entry name" value="Glutaredoxin"/>
</dbReference>
<evidence type="ECO:0000313" key="7">
    <source>
        <dbReference type="Proteomes" id="UP000243052"/>
    </source>
</evidence>
<dbReference type="GeneID" id="28726213"/>
<organism evidence="6 7">
    <name type="scientific">Eremothecium sinecaudum</name>
    <dbReference type="NCBI Taxonomy" id="45286"/>
    <lineage>
        <taxon>Eukaryota</taxon>
        <taxon>Fungi</taxon>
        <taxon>Dikarya</taxon>
        <taxon>Ascomycota</taxon>
        <taxon>Saccharomycotina</taxon>
        <taxon>Saccharomycetes</taxon>
        <taxon>Saccharomycetales</taxon>
        <taxon>Saccharomycetaceae</taxon>
        <taxon>Eremothecium</taxon>
    </lineage>
</organism>
<accession>A0A120K2W7</accession>
<keyword evidence="2" id="KW-0408">Iron</keyword>
<dbReference type="EMBL" id="CP014248">
    <property type="protein sequence ID" value="AMD22848.1"/>
    <property type="molecule type" value="Genomic_DNA"/>
</dbReference>
<feature type="compositionally biased region" description="Basic and acidic residues" evidence="4">
    <location>
        <begin position="102"/>
        <end position="111"/>
    </location>
</feature>
<keyword evidence="3" id="KW-0411">Iron-sulfur</keyword>
<keyword evidence="2" id="KW-0479">Metal-binding</keyword>
<dbReference type="RefSeq" id="XP_017989844.1">
    <property type="nucleotide sequence ID" value="XM_018134355.1"/>
</dbReference>
<keyword evidence="7" id="KW-1185">Reference proteome</keyword>
<dbReference type="SUPFAM" id="SSF52833">
    <property type="entry name" value="Thioredoxin-like"/>
    <property type="match status" value="1"/>
</dbReference>
<dbReference type="InterPro" id="IPR014025">
    <property type="entry name" value="Glutaredoxin_subgr"/>
</dbReference>
<dbReference type="GO" id="GO:0051537">
    <property type="term" value="F:2 iron, 2 sulfur cluster binding"/>
    <property type="evidence" value="ECO:0007669"/>
    <property type="project" value="UniProtKB-KW"/>
</dbReference>
<dbReference type="CDD" id="cd03419">
    <property type="entry name" value="GRX_GRXh_1_2_like"/>
    <property type="match status" value="1"/>
</dbReference>
<dbReference type="STRING" id="45286.A0A120K2W7"/>
<dbReference type="AlphaFoldDB" id="A0A120K2W7"/>
<dbReference type="GO" id="GO:0005796">
    <property type="term" value="C:Golgi lumen"/>
    <property type="evidence" value="ECO:0007669"/>
    <property type="project" value="TreeGrafter"/>
</dbReference>
<dbReference type="OrthoDB" id="423313at2759"/>
<evidence type="ECO:0000256" key="1">
    <source>
        <dbReference type="ARBA" id="ARBA00009630"/>
    </source>
</evidence>
<dbReference type="GO" id="GO:0000324">
    <property type="term" value="C:fungal-type vacuole"/>
    <property type="evidence" value="ECO:0007669"/>
    <property type="project" value="TreeGrafter"/>
</dbReference>
<dbReference type="PROSITE" id="PS51354">
    <property type="entry name" value="GLUTAREDOXIN_2"/>
    <property type="match status" value="1"/>
</dbReference>
<evidence type="ECO:0000256" key="3">
    <source>
        <dbReference type="ARBA" id="ARBA00023014"/>
    </source>
</evidence>
<dbReference type="Proteomes" id="UP000243052">
    <property type="component" value="Chromosome viii"/>
</dbReference>